<dbReference type="PANTHER" id="PTHR24043:SF8">
    <property type="entry name" value="EGF-LIKE DOMAIN-CONTAINING PROTEIN"/>
    <property type="match status" value="1"/>
</dbReference>
<evidence type="ECO:0000256" key="8">
    <source>
        <dbReference type="SAM" id="SignalP"/>
    </source>
</evidence>
<keyword evidence="11" id="KW-1185">Reference proteome</keyword>
<dbReference type="PRINTS" id="PR00011">
    <property type="entry name" value="EGFLAMININ"/>
</dbReference>
<dbReference type="CDD" id="cd00054">
    <property type="entry name" value="EGF_CA"/>
    <property type="match status" value="1"/>
</dbReference>
<evidence type="ECO:0000256" key="3">
    <source>
        <dbReference type="ARBA" id="ARBA00022737"/>
    </source>
</evidence>
<dbReference type="InterPro" id="IPR000742">
    <property type="entry name" value="EGF"/>
</dbReference>
<sequence>MKVRSKDLLLIFALVHRAVALTGPHVCTRQEMRLKPVNVTYAVPFQFQAVRMRKIVTVSTYKVAYKTEGGSCETACPRDRWGRGCVNRCECRGGRTCDPKSGGCTCMEGWTGRDCEKPCPGDRWGPECRNECDCRNGGICDVINGRCSCPPGYTGQQCQSRCPPDRFGVDCHGECKCENNGTCSFVDGRCSCEDGWIGPVCSERLCPYHLYGPDCSRLCDCESANTEACHPWRGCACKSGWEGPTCSVPCRGRTYGKDCRGKCECRNGASCHHVSGACVCSPGANCQGQCKQGSDNYCDAYCNCRGNSECDPRLKKCICKVGWQGPNCDEPCPPGSYGLNCEQRCPKCEHGRCNATDGKCECLPGWMGPNCQEGCPKGYFGVQCVEQCQCSNETQTCLPSTGCTCKPGRKGDDCEVEAPSPQPRRDSRSETGGSGLGALIAGITVTLLAFLVIPGLMFYVRKAIRRRKEESAGNVKFLNSPLPAARVYVDSITSDLLRTFCGGKPKSGFHCRHPSIHILPALEVFLSFRCRIAMRLGMPSGMLL</sequence>
<evidence type="ECO:0000313" key="11">
    <source>
        <dbReference type="Proteomes" id="UP000677054"/>
    </source>
</evidence>
<accession>A0A7R8XKC0</accession>
<keyword evidence="7" id="KW-0812">Transmembrane</keyword>
<evidence type="ECO:0000256" key="1">
    <source>
        <dbReference type="ARBA" id="ARBA00022536"/>
    </source>
</evidence>
<keyword evidence="4 5" id="KW-1015">Disulfide bond</keyword>
<dbReference type="PANTHER" id="PTHR24043">
    <property type="entry name" value="SCAVENGER RECEPTOR CLASS F"/>
    <property type="match status" value="1"/>
</dbReference>
<feature type="transmembrane region" description="Helical" evidence="7">
    <location>
        <begin position="436"/>
        <end position="460"/>
    </location>
</feature>
<dbReference type="EMBL" id="LR901603">
    <property type="protein sequence ID" value="CAD7248971.1"/>
    <property type="molecule type" value="Genomic_DNA"/>
</dbReference>
<dbReference type="OrthoDB" id="18487at2759"/>
<keyword evidence="1 5" id="KW-0245">EGF-like domain</keyword>
<dbReference type="AlphaFoldDB" id="A0A7R8XKC0"/>
<feature type="chain" id="PRO_5036209183" description="EGF-like domain-containing protein" evidence="8">
    <location>
        <begin position="21"/>
        <end position="544"/>
    </location>
</feature>
<dbReference type="GO" id="GO:0005044">
    <property type="term" value="F:scavenger receptor activity"/>
    <property type="evidence" value="ECO:0007669"/>
    <property type="project" value="InterPro"/>
</dbReference>
<feature type="disulfide bond" evidence="5">
    <location>
        <begin position="192"/>
        <end position="201"/>
    </location>
</feature>
<keyword evidence="3" id="KW-0677">Repeat</keyword>
<keyword evidence="7" id="KW-0472">Membrane</keyword>
<feature type="signal peptide" evidence="8">
    <location>
        <begin position="1"/>
        <end position="20"/>
    </location>
</feature>
<evidence type="ECO:0000256" key="2">
    <source>
        <dbReference type="ARBA" id="ARBA00022729"/>
    </source>
</evidence>
<feature type="domain" description="EGF-like" evidence="9">
    <location>
        <begin position="172"/>
        <end position="202"/>
    </location>
</feature>
<feature type="disulfide bond" evidence="5">
    <location>
        <begin position="106"/>
        <end position="115"/>
    </location>
</feature>
<keyword evidence="7" id="KW-1133">Transmembrane helix</keyword>
<feature type="domain" description="EGF-like" evidence="9">
    <location>
        <begin position="337"/>
        <end position="372"/>
    </location>
</feature>
<dbReference type="PROSITE" id="PS00022">
    <property type="entry name" value="EGF_1"/>
    <property type="match status" value="5"/>
</dbReference>
<evidence type="ECO:0000259" key="9">
    <source>
        <dbReference type="PROSITE" id="PS50026"/>
    </source>
</evidence>
<dbReference type="InterPro" id="IPR002049">
    <property type="entry name" value="LE_dom"/>
</dbReference>
<keyword evidence="2 8" id="KW-0732">Signal</keyword>
<feature type="disulfide bond" evidence="5">
    <location>
        <begin position="362"/>
        <end position="371"/>
    </location>
</feature>
<gene>
    <name evidence="10" type="ORF">DSTB1V02_LOCUS8774</name>
</gene>
<feature type="domain" description="EGF-like" evidence="9">
    <location>
        <begin position="129"/>
        <end position="159"/>
    </location>
</feature>
<dbReference type="PROSITE" id="PS01186">
    <property type="entry name" value="EGF_2"/>
    <property type="match status" value="1"/>
</dbReference>
<dbReference type="InterPro" id="IPR042635">
    <property type="entry name" value="MEGF10/SREC1/2-like"/>
</dbReference>
<evidence type="ECO:0000256" key="6">
    <source>
        <dbReference type="SAM" id="MobiDB-lite"/>
    </source>
</evidence>
<feature type="domain" description="EGF-like" evidence="9">
    <location>
        <begin position="86"/>
        <end position="116"/>
    </location>
</feature>
<evidence type="ECO:0000256" key="4">
    <source>
        <dbReference type="ARBA" id="ARBA00023157"/>
    </source>
</evidence>
<dbReference type="PROSITE" id="PS50026">
    <property type="entry name" value="EGF_3"/>
    <property type="match status" value="4"/>
</dbReference>
<dbReference type="EMBL" id="CAJPEV010002086">
    <property type="protein sequence ID" value="CAG0895590.1"/>
    <property type="molecule type" value="Genomic_DNA"/>
</dbReference>
<comment type="caution">
    <text evidence="5">Lacks conserved residue(s) required for the propagation of feature annotation.</text>
</comment>
<dbReference type="SMART" id="SM00181">
    <property type="entry name" value="EGF"/>
    <property type="match status" value="8"/>
</dbReference>
<feature type="region of interest" description="Disordered" evidence="6">
    <location>
        <begin position="408"/>
        <end position="431"/>
    </location>
</feature>
<feature type="disulfide bond" evidence="5">
    <location>
        <begin position="149"/>
        <end position="158"/>
    </location>
</feature>
<proteinExistence type="predicted"/>
<evidence type="ECO:0000256" key="5">
    <source>
        <dbReference type="PROSITE-ProRule" id="PRU00076"/>
    </source>
</evidence>
<dbReference type="SMART" id="SM00180">
    <property type="entry name" value="EGF_Lam"/>
    <property type="match status" value="4"/>
</dbReference>
<name>A0A7R8XKC0_9CRUS</name>
<dbReference type="Proteomes" id="UP000677054">
    <property type="component" value="Unassembled WGS sequence"/>
</dbReference>
<dbReference type="FunFam" id="2.170.300.10:FF:000041">
    <property type="entry name" value="Tyrosine protein kinase receptor tie-1, putative"/>
    <property type="match status" value="1"/>
</dbReference>
<protein>
    <recommendedName>
        <fullName evidence="9">EGF-like domain-containing protein</fullName>
    </recommendedName>
</protein>
<evidence type="ECO:0000256" key="7">
    <source>
        <dbReference type="SAM" id="Phobius"/>
    </source>
</evidence>
<reference evidence="10" key="1">
    <citation type="submission" date="2020-11" db="EMBL/GenBank/DDBJ databases">
        <authorList>
            <person name="Tran Van P."/>
        </authorList>
    </citation>
    <scope>NUCLEOTIDE SEQUENCE</scope>
</reference>
<evidence type="ECO:0000313" key="10">
    <source>
        <dbReference type="EMBL" id="CAD7248971.1"/>
    </source>
</evidence>
<organism evidence="10">
    <name type="scientific">Darwinula stevensoni</name>
    <dbReference type="NCBI Taxonomy" id="69355"/>
    <lineage>
        <taxon>Eukaryota</taxon>
        <taxon>Metazoa</taxon>
        <taxon>Ecdysozoa</taxon>
        <taxon>Arthropoda</taxon>
        <taxon>Crustacea</taxon>
        <taxon>Oligostraca</taxon>
        <taxon>Ostracoda</taxon>
        <taxon>Podocopa</taxon>
        <taxon>Podocopida</taxon>
        <taxon>Darwinulocopina</taxon>
        <taxon>Darwinuloidea</taxon>
        <taxon>Darwinulidae</taxon>
        <taxon>Darwinula</taxon>
    </lineage>
</organism>
<dbReference type="Gene3D" id="2.170.300.10">
    <property type="entry name" value="Tie2 ligand-binding domain superfamily"/>
    <property type="match status" value="3"/>
</dbReference>